<dbReference type="GeneID" id="25987613"/>
<dbReference type="EMBL" id="ALBS01000262">
    <property type="protein sequence ID" value="EJT47107.1"/>
    <property type="molecule type" value="Genomic_DNA"/>
</dbReference>
<sequence length="84" mass="8986">MTEATEPGSPSVPQCPDRAAQIEISTYLGTPKPSDPTHFGRARASVPQHRGGTEAYAVGTELESRRGIRMSQRSISQHCASGYA</sequence>
<name>J6EWC5_TRIAS</name>
<dbReference type="KEGG" id="tasa:A1Q1_04100"/>
<proteinExistence type="predicted"/>
<evidence type="ECO:0000313" key="2">
    <source>
        <dbReference type="EMBL" id="EJT47107.1"/>
    </source>
</evidence>
<feature type="region of interest" description="Disordered" evidence="1">
    <location>
        <begin position="27"/>
        <end position="51"/>
    </location>
</feature>
<comment type="caution">
    <text evidence="2">The sequence shown here is derived from an EMBL/GenBank/DDBJ whole genome shotgun (WGS) entry which is preliminary data.</text>
</comment>
<dbReference type="Proteomes" id="UP000002748">
    <property type="component" value="Unassembled WGS sequence"/>
</dbReference>
<gene>
    <name evidence="2" type="ORF">A1Q1_04100</name>
</gene>
<protein>
    <submittedName>
        <fullName evidence="2">Uncharacterized protein</fullName>
    </submittedName>
</protein>
<dbReference type="AlphaFoldDB" id="J6EWC5"/>
<reference evidence="2 3" key="1">
    <citation type="journal article" date="2012" name="Eukaryot. Cell">
        <title>Draft genome sequence of CBS 2479, the standard type strain of Trichosporon asahii.</title>
        <authorList>
            <person name="Yang R.Y."/>
            <person name="Li H.T."/>
            <person name="Zhu H."/>
            <person name="Zhou G.P."/>
            <person name="Wang M."/>
            <person name="Wang L."/>
        </authorList>
    </citation>
    <scope>NUCLEOTIDE SEQUENCE [LARGE SCALE GENOMIC DNA]</scope>
    <source>
        <strain evidence="3">ATCC 90039 / CBS 2479 / JCM 2466 / KCTC 7840 / NCYC 2677 / UAMH 7654</strain>
    </source>
</reference>
<dbReference type="HOGENOM" id="CLU_2529074_0_0_1"/>
<accession>J6EWC5</accession>
<evidence type="ECO:0000256" key="1">
    <source>
        <dbReference type="SAM" id="MobiDB-lite"/>
    </source>
</evidence>
<dbReference type="VEuPathDB" id="FungiDB:A1Q1_04100"/>
<dbReference type="RefSeq" id="XP_014177952.1">
    <property type="nucleotide sequence ID" value="XM_014322477.1"/>
</dbReference>
<evidence type="ECO:0000313" key="3">
    <source>
        <dbReference type="Proteomes" id="UP000002748"/>
    </source>
</evidence>
<organism evidence="2 3">
    <name type="scientific">Trichosporon asahii var. asahii (strain ATCC 90039 / CBS 2479 / JCM 2466 / KCTC 7840 / NBRC 103889/ NCYC 2677 / UAMH 7654)</name>
    <name type="common">Yeast</name>
    <dbReference type="NCBI Taxonomy" id="1186058"/>
    <lineage>
        <taxon>Eukaryota</taxon>
        <taxon>Fungi</taxon>
        <taxon>Dikarya</taxon>
        <taxon>Basidiomycota</taxon>
        <taxon>Agaricomycotina</taxon>
        <taxon>Tremellomycetes</taxon>
        <taxon>Trichosporonales</taxon>
        <taxon>Trichosporonaceae</taxon>
        <taxon>Trichosporon</taxon>
    </lineage>
</organism>